<name>A0A8B6FDG8_MYTGA</name>
<sequence>MSKEDPHYLPVLKIPCRVIRNPTYFTKYLPELEKRELNNSRASGSSPEPNKVKLPAVYGKGVQKHDSEKRTSTFRYDTAYGNAFLVRQLLDRQLNLDDVANVYAKHCPTPINDYYTYKPKVKRREVQLWESKKGVKHYQGQIDKRLVEAKQRINKTWKRELREYFQKEKKTENVILRKAEVVDKGLKAYLKNVDKQIKKYESEGHVIKIKVKKKKRKSNDREDVTKQLINKWKKKVNWNNLG</sequence>
<dbReference type="AlphaFoldDB" id="A0A8B6FDG8"/>
<protein>
    <submittedName>
        <fullName evidence="1">Uncharacterized protein</fullName>
    </submittedName>
</protein>
<reference evidence="1" key="1">
    <citation type="submission" date="2018-11" db="EMBL/GenBank/DDBJ databases">
        <authorList>
            <person name="Alioto T."/>
            <person name="Alioto T."/>
        </authorList>
    </citation>
    <scope>NUCLEOTIDE SEQUENCE</scope>
</reference>
<dbReference type="Proteomes" id="UP000596742">
    <property type="component" value="Unassembled WGS sequence"/>
</dbReference>
<evidence type="ECO:0000313" key="1">
    <source>
        <dbReference type="EMBL" id="VDI47698.1"/>
    </source>
</evidence>
<dbReference type="EMBL" id="UYJE01006641">
    <property type="protein sequence ID" value="VDI47698.1"/>
    <property type="molecule type" value="Genomic_DNA"/>
</dbReference>
<organism evidence="1 3">
    <name type="scientific">Mytilus galloprovincialis</name>
    <name type="common">Mediterranean mussel</name>
    <dbReference type="NCBI Taxonomy" id="29158"/>
    <lineage>
        <taxon>Eukaryota</taxon>
        <taxon>Metazoa</taxon>
        <taxon>Spiralia</taxon>
        <taxon>Lophotrochozoa</taxon>
        <taxon>Mollusca</taxon>
        <taxon>Bivalvia</taxon>
        <taxon>Autobranchia</taxon>
        <taxon>Pteriomorphia</taxon>
        <taxon>Mytilida</taxon>
        <taxon>Mytiloidea</taxon>
        <taxon>Mytilidae</taxon>
        <taxon>Mytilinae</taxon>
        <taxon>Mytilus</taxon>
    </lineage>
</organism>
<keyword evidence="3" id="KW-1185">Reference proteome</keyword>
<comment type="caution">
    <text evidence="1">The sequence shown here is derived from an EMBL/GenBank/DDBJ whole genome shotgun (WGS) entry which is preliminary data.</text>
</comment>
<evidence type="ECO:0000313" key="3">
    <source>
        <dbReference type="Proteomes" id="UP000596742"/>
    </source>
</evidence>
<evidence type="ECO:0000313" key="2">
    <source>
        <dbReference type="EMBL" id="VDI52605.1"/>
    </source>
</evidence>
<dbReference type="OrthoDB" id="6100932at2759"/>
<gene>
    <name evidence="1" type="ORF">MGAL_10B006074</name>
    <name evidence="2" type="ORF">MGAL_10B080757</name>
</gene>
<proteinExistence type="predicted"/>
<dbReference type="EMBL" id="UYJE01007203">
    <property type="protein sequence ID" value="VDI52605.1"/>
    <property type="molecule type" value="Genomic_DNA"/>
</dbReference>
<accession>A0A8B6FDG8</accession>